<dbReference type="Proteomes" id="UP001497522">
    <property type="component" value="Chromosome 7"/>
</dbReference>
<gene>
    <name evidence="2" type="ORF">CSSPJE1EN2_LOCUS21334</name>
</gene>
<accession>A0ABP1BV03</accession>
<protein>
    <submittedName>
        <fullName evidence="2">Uncharacterized protein</fullName>
    </submittedName>
</protein>
<organism evidence="2 3">
    <name type="scientific">Sphagnum jensenii</name>
    <dbReference type="NCBI Taxonomy" id="128206"/>
    <lineage>
        <taxon>Eukaryota</taxon>
        <taxon>Viridiplantae</taxon>
        <taxon>Streptophyta</taxon>
        <taxon>Embryophyta</taxon>
        <taxon>Bryophyta</taxon>
        <taxon>Sphagnophytina</taxon>
        <taxon>Sphagnopsida</taxon>
        <taxon>Sphagnales</taxon>
        <taxon>Sphagnaceae</taxon>
        <taxon>Sphagnum</taxon>
    </lineage>
</organism>
<sequence length="284" mass="31184">MLDVASEENPSEQSVPNEEAMSMSDEPVQHEEMRSVLKRRRPQYFDKQQQLELVLAAQELSEFGDHELDPTGSDDEEDHGVKSSSVDIWEDTDCLALLKEADNYLQALTAETADSGDVEADATQFIQKVELIASIHDNVLQNVEQAQRQQKKSYAARRGKHLFEGLIAGQSMVKMKKPGKRQALTANWEGPYRFIGHTNGKGNQDFEEGCRLCIPTCCDGAPSLLHGVHGCLPSEVCVVSYVEMAASIDEAELVKELAMAANAGSAMERNGCKLLREANGSGKG</sequence>
<name>A0ABP1BV03_9BRYO</name>
<dbReference type="EMBL" id="OZ023708">
    <property type="protein sequence ID" value="CAK9879845.1"/>
    <property type="molecule type" value="Genomic_DNA"/>
</dbReference>
<proteinExistence type="predicted"/>
<keyword evidence="3" id="KW-1185">Reference proteome</keyword>
<reference evidence="2" key="1">
    <citation type="submission" date="2024-03" db="EMBL/GenBank/DDBJ databases">
        <authorList>
            <consortium name="ELIXIR-Norway"/>
            <consortium name="Elixir Norway"/>
        </authorList>
    </citation>
    <scope>NUCLEOTIDE SEQUENCE</scope>
</reference>
<evidence type="ECO:0000313" key="3">
    <source>
        <dbReference type="Proteomes" id="UP001497522"/>
    </source>
</evidence>
<feature type="region of interest" description="Disordered" evidence="1">
    <location>
        <begin position="65"/>
        <end position="84"/>
    </location>
</feature>
<feature type="compositionally biased region" description="Acidic residues" evidence="1">
    <location>
        <begin position="1"/>
        <end position="10"/>
    </location>
</feature>
<evidence type="ECO:0000313" key="2">
    <source>
        <dbReference type="EMBL" id="CAK9879845.1"/>
    </source>
</evidence>
<evidence type="ECO:0000256" key="1">
    <source>
        <dbReference type="SAM" id="MobiDB-lite"/>
    </source>
</evidence>
<feature type="region of interest" description="Disordered" evidence="1">
    <location>
        <begin position="1"/>
        <end position="41"/>
    </location>
</feature>